<keyword evidence="1" id="KW-0677">Repeat</keyword>
<proteinExistence type="predicted"/>
<reference evidence="4 5" key="1">
    <citation type="journal article" date="2024" name="bioRxiv">
        <title>A reference genome for Trichogramma kaykai: A tiny desert-dwelling parasitoid wasp with competing sex-ratio distorters.</title>
        <authorList>
            <person name="Culotta J."/>
            <person name="Lindsey A.R."/>
        </authorList>
    </citation>
    <scope>NUCLEOTIDE SEQUENCE [LARGE SCALE GENOMIC DNA]</scope>
    <source>
        <strain evidence="4 5">KSX58</strain>
    </source>
</reference>
<evidence type="ECO:0000256" key="2">
    <source>
        <dbReference type="ARBA" id="ARBA00023043"/>
    </source>
</evidence>
<evidence type="ECO:0000256" key="1">
    <source>
        <dbReference type="ARBA" id="ARBA00022737"/>
    </source>
</evidence>
<dbReference type="PROSITE" id="PS50297">
    <property type="entry name" value="ANK_REP_REGION"/>
    <property type="match status" value="2"/>
</dbReference>
<keyword evidence="5" id="KW-1185">Reference proteome</keyword>
<accession>A0ABD2W5U3</accession>
<dbReference type="SMART" id="SM00248">
    <property type="entry name" value="ANK"/>
    <property type="match status" value="7"/>
</dbReference>
<evidence type="ECO:0000313" key="5">
    <source>
        <dbReference type="Proteomes" id="UP001627154"/>
    </source>
</evidence>
<dbReference type="InterPro" id="IPR002110">
    <property type="entry name" value="Ankyrin_rpt"/>
</dbReference>
<dbReference type="PROSITE" id="PS50088">
    <property type="entry name" value="ANK_REPEAT"/>
    <property type="match status" value="3"/>
</dbReference>
<dbReference type="AlphaFoldDB" id="A0ABD2W5U3"/>
<dbReference type="PANTHER" id="PTHR24198">
    <property type="entry name" value="ANKYRIN REPEAT AND PROTEIN KINASE DOMAIN-CONTAINING PROTEIN"/>
    <property type="match status" value="1"/>
</dbReference>
<feature type="repeat" description="ANK" evidence="3">
    <location>
        <begin position="157"/>
        <end position="192"/>
    </location>
</feature>
<protein>
    <submittedName>
        <fullName evidence="4">Uncharacterized protein</fullName>
    </submittedName>
</protein>
<keyword evidence="2 3" id="KW-0040">ANK repeat</keyword>
<dbReference type="Proteomes" id="UP001627154">
    <property type="component" value="Unassembled WGS sequence"/>
</dbReference>
<feature type="repeat" description="ANK" evidence="3">
    <location>
        <begin position="233"/>
        <end position="265"/>
    </location>
</feature>
<dbReference type="EMBL" id="JBJJXI010000136">
    <property type="protein sequence ID" value="KAL3387927.1"/>
    <property type="molecule type" value="Genomic_DNA"/>
</dbReference>
<comment type="caution">
    <text evidence="4">The sequence shown here is derived from an EMBL/GenBank/DDBJ whole genome shotgun (WGS) entry which is preliminary data.</text>
</comment>
<dbReference type="PANTHER" id="PTHR24198:SF165">
    <property type="entry name" value="ANKYRIN REPEAT-CONTAINING PROTEIN-RELATED"/>
    <property type="match status" value="1"/>
</dbReference>
<organism evidence="4 5">
    <name type="scientific">Trichogramma kaykai</name>
    <dbReference type="NCBI Taxonomy" id="54128"/>
    <lineage>
        <taxon>Eukaryota</taxon>
        <taxon>Metazoa</taxon>
        <taxon>Ecdysozoa</taxon>
        <taxon>Arthropoda</taxon>
        <taxon>Hexapoda</taxon>
        <taxon>Insecta</taxon>
        <taxon>Pterygota</taxon>
        <taxon>Neoptera</taxon>
        <taxon>Endopterygota</taxon>
        <taxon>Hymenoptera</taxon>
        <taxon>Apocrita</taxon>
        <taxon>Proctotrupomorpha</taxon>
        <taxon>Chalcidoidea</taxon>
        <taxon>Trichogrammatidae</taxon>
        <taxon>Trichogramma</taxon>
    </lineage>
</organism>
<dbReference type="InterPro" id="IPR036770">
    <property type="entry name" value="Ankyrin_rpt-contain_sf"/>
</dbReference>
<feature type="repeat" description="ANK" evidence="3">
    <location>
        <begin position="84"/>
        <end position="117"/>
    </location>
</feature>
<sequence>MLRITPLHHVSRFNNWTKLRPILRDWRIIPIIRKLFNIYNRFGLNYIDDLGCTHFHVGCEYGLEDVVQKFLKFGQDPNLLVQKTDNSPLYLALSHNGEEGVSRLLLKHGADANLANKDGRTPLHVVGENYWNSTDMEIVFELGEKCKPGQVDARDKLGNTPLHLAVPSLFSNVKRVIRALLEVDTNPNVAKGEGLTPMHIISKRYQPDGLGESFLKFNDDVNQPVQLDARDKLGNTPLHLAALWLDYKNFELLLKNGANPNLTNENGDTPLHIILKTDRSYAMTLTFFNTNKEFNQSVQIDVRNKLGWTPLQFAEANLLPHLISLFLDNGADQSRFVFPAESYYAEKIVPWKHEKWLNYKLRIASCLMSVVESLENEGYELDRSNALMVLKVFADYELFEKTADFEKYRYARRRLAKKVKKAKNIKLKTKNV</sequence>
<name>A0ABD2W5U3_9HYME</name>
<dbReference type="Pfam" id="PF12796">
    <property type="entry name" value="Ank_2"/>
    <property type="match status" value="2"/>
</dbReference>
<dbReference type="Gene3D" id="1.25.40.20">
    <property type="entry name" value="Ankyrin repeat-containing domain"/>
    <property type="match status" value="3"/>
</dbReference>
<gene>
    <name evidence="4" type="ORF">TKK_017010</name>
</gene>
<evidence type="ECO:0000313" key="4">
    <source>
        <dbReference type="EMBL" id="KAL3387927.1"/>
    </source>
</evidence>
<dbReference type="SUPFAM" id="SSF48403">
    <property type="entry name" value="Ankyrin repeat"/>
    <property type="match status" value="1"/>
</dbReference>
<evidence type="ECO:0000256" key="3">
    <source>
        <dbReference type="PROSITE-ProRule" id="PRU00023"/>
    </source>
</evidence>